<evidence type="ECO:0000313" key="7">
    <source>
        <dbReference type="EMBL" id="MFD0982578.1"/>
    </source>
</evidence>
<feature type="transmembrane region" description="Helical" evidence="6">
    <location>
        <begin position="7"/>
        <end position="28"/>
    </location>
</feature>
<feature type="transmembrane region" description="Helical" evidence="6">
    <location>
        <begin position="360"/>
        <end position="379"/>
    </location>
</feature>
<feature type="transmembrane region" description="Helical" evidence="6">
    <location>
        <begin position="291"/>
        <end position="312"/>
    </location>
</feature>
<dbReference type="Proteomes" id="UP001597108">
    <property type="component" value="Unassembled WGS sequence"/>
</dbReference>
<keyword evidence="8" id="KW-1185">Reference proteome</keyword>
<dbReference type="RefSeq" id="WP_386078740.1">
    <property type="nucleotide sequence ID" value="NZ_JBHTJT010000060.1"/>
</dbReference>
<evidence type="ECO:0000256" key="5">
    <source>
        <dbReference type="ARBA" id="ARBA00023136"/>
    </source>
</evidence>
<dbReference type="EMBL" id="JBHTJT010000060">
    <property type="protein sequence ID" value="MFD0982578.1"/>
    <property type="molecule type" value="Genomic_DNA"/>
</dbReference>
<reference evidence="8" key="1">
    <citation type="journal article" date="2019" name="Int. J. Syst. Evol. Microbiol.">
        <title>The Global Catalogue of Microorganisms (GCM) 10K type strain sequencing project: providing services to taxonomists for standard genome sequencing and annotation.</title>
        <authorList>
            <consortium name="The Broad Institute Genomics Platform"/>
            <consortium name="The Broad Institute Genome Sequencing Center for Infectious Disease"/>
            <person name="Wu L."/>
            <person name="Ma J."/>
        </authorList>
    </citation>
    <scope>NUCLEOTIDE SEQUENCE [LARGE SCALE GENOMIC DNA]</scope>
    <source>
        <strain evidence="8">CCUG 60524</strain>
    </source>
</reference>
<name>A0ABW3IYS6_9RHOB</name>
<feature type="transmembrane region" description="Helical" evidence="6">
    <location>
        <begin position="40"/>
        <end position="62"/>
    </location>
</feature>
<protein>
    <submittedName>
        <fullName evidence="7">Lipopolysaccharide biosynthesis protein</fullName>
    </submittedName>
</protein>
<keyword evidence="2" id="KW-1003">Cell membrane</keyword>
<evidence type="ECO:0000256" key="3">
    <source>
        <dbReference type="ARBA" id="ARBA00022692"/>
    </source>
</evidence>
<keyword evidence="4 6" id="KW-1133">Transmembrane helix</keyword>
<dbReference type="PANTHER" id="PTHR30250:SF11">
    <property type="entry name" value="O-ANTIGEN TRANSPORTER-RELATED"/>
    <property type="match status" value="1"/>
</dbReference>
<evidence type="ECO:0000256" key="1">
    <source>
        <dbReference type="ARBA" id="ARBA00004651"/>
    </source>
</evidence>
<evidence type="ECO:0000256" key="6">
    <source>
        <dbReference type="SAM" id="Phobius"/>
    </source>
</evidence>
<sequence length="420" mass="45917">MISGRKSLIYLAANLIAASVPFLLLPILTRLLDQAEYGQVAIFQAFVNVSLAVVGVNTVGAIKRNFFTFRNEGEVGEARYARFIGATMVILVGSLILSFSLVLFLRSWLTMGTGLGFVAMVLGLGVASASFLVSVRLADYQMRGQARNYGIMQIGMALTNLTVSLTIVWFFIRSAEGRILGITIASGFVGTLALISLLRNRLIAWTIDREVIKEALQFGLPLVPHALGVFFLASADRFFIKSYSGLEAVGVYFAAVQITFLLRLVNDAINKSFQPWAFDQLSMDGEKDRRVIGVLYIVGLITFSLAGVLALAGPFLATSVLGEDYSHAGRLVPLLALGTAFHGVYLYLINFLLYEKKTSALASTTIVLGLFNLGLLYLLVPRFGIQGAAMAFAIASFFRALIVLLLCERVRPRDWFKPCF</sequence>
<dbReference type="Pfam" id="PF01943">
    <property type="entry name" value="Polysacc_synt"/>
    <property type="match status" value="1"/>
</dbReference>
<feature type="transmembrane region" description="Helical" evidence="6">
    <location>
        <begin position="178"/>
        <end position="198"/>
    </location>
</feature>
<keyword evidence="3 6" id="KW-0812">Transmembrane</keyword>
<comment type="caution">
    <text evidence="7">The sequence shown here is derived from an EMBL/GenBank/DDBJ whole genome shotgun (WGS) entry which is preliminary data.</text>
</comment>
<feature type="transmembrane region" description="Helical" evidence="6">
    <location>
        <begin position="117"/>
        <end position="138"/>
    </location>
</feature>
<dbReference type="PANTHER" id="PTHR30250">
    <property type="entry name" value="PST FAMILY PREDICTED COLANIC ACID TRANSPORTER"/>
    <property type="match status" value="1"/>
</dbReference>
<organism evidence="7 8">
    <name type="scientific">Tropicimonas aquimaris</name>
    <dbReference type="NCBI Taxonomy" id="914152"/>
    <lineage>
        <taxon>Bacteria</taxon>
        <taxon>Pseudomonadati</taxon>
        <taxon>Pseudomonadota</taxon>
        <taxon>Alphaproteobacteria</taxon>
        <taxon>Rhodobacterales</taxon>
        <taxon>Roseobacteraceae</taxon>
        <taxon>Tropicimonas</taxon>
    </lineage>
</organism>
<evidence type="ECO:0000313" key="8">
    <source>
        <dbReference type="Proteomes" id="UP001597108"/>
    </source>
</evidence>
<feature type="transmembrane region" description="Helical" evidence="6">
    <location>
        <begin position="83"/>
        <end position="105"/>
    </location>
</feature>
<feature type="transmembrane region" description="Helical" evidence="6">
    <location>
        <begin position="218"/>
        <end position="240"/>
    </location>
</feature>
<feature type="transmembrane region" description="Helical" evidence="6">
    <location>
        <begin position="332"/>
        <end position="353"/>
    </location>
</feature>
<gene>
    <name evidence="7" type="ORF">ACFQ2S_23350</name>
</gene>
<evidence type="ECO:0000256" key="4">
    <source>
        <dbReference type="ARBA" id="ARBA00022989"/>
    </source>
</evidence>
<dbReference type="InterPro" id="IPR002797">
    <property type="entry name" value="Polysacc_synth"/>
</dbReference>
<keyword evidence="5 6" id="KW-0472">Membrane</keyword>
<accession>A0ABW3IYS6</accession>
<evidence type="ECO:0000256" key="2">
    <source>
        <dbReference type="ARBA" id="ARBA00022475"/>
    </source>
</evidence>
<feature type="transmembrane region" description="Helical" evidence="6">
    <location>
        <begin position="246"/>
        <end position="265"/>
    </location>
</feature>
<comment type="subcellular location">
    <subcellularLocation>
        <location evidence="1">Cell membrane</location>
        <topology evidence="1">Multi-pass membrane protein</topology>
    </subcellularLocation>
</comment>
<dbReference type="InterPro" id="IPR050833">
    <property type="entry name" value="Poly_Biosynth_Transport"/>
</dbReference>
<feature type="transmembrane region" description="Helical" evidence="6">
    <location>
        <begin position="150"/>
        <end position="172"/>
    </location>
</feature>
<feature type="transmembrane region" description="Helical" evidence="6">
    <location>
        <begin position="385"/>
        <end position="407"/>
    </location>
</feature>
<proteinExistence type="predicted"/>